<evidence type="ECO:0000256" key="6">
    <source>
        <dbReference type="ARBA" id="ARBA00022512"/>
    </source>
</evidence>
<keyword evidence="8 13" id="KW-0378">Hydrolase</keyword>
<comment type="subcellular location">
    <subcellularLocation>
        <location evidence="1">Secreted</location>
        <location evidence="1">Cell wall</location>
    </subcellularLocation>
</comment>
<dbReference type="GO" id="GO:0004857">
    <property type="term" value="F:enzyme inhibitor activity"/>
    <property type="evidence" value="ECO:0007669"/>
    <property type="project" value="InterPro"/>
</dbReference>
<evidence type="ECO:0000256" key="11">
    <source>
        <dbReference type="ARBA" id="ARBA00047928"/>
    </source>
</evidence>
<organism evidence="15">
    <name type="scientific">Salvia splendens</name>
    <name type="common">Scarlet sage</name>
    <dbReference type="NCBI Taxonomy" id="180675"/>
    <lineage>
        <taxon>Eukaryota</taxon>
        <taxon>Viridiplantae</taxon>
        <taxon>Streptophyta</taxon>
        <taxon>Embryophyta</taxon>
        <taxon>Tracheophyta</taxon>
        <taxon>Spermatophyta</taxon>
        <taxon>Magnoliopsida</taxon>
        <taxon>eudicotyledons</taxon>
        <taxon>Gunneridae</taxon>
        <taxon>Pentapetalae</taxon>
        <taxon>asterids</taxon>
        <taxon>lamiids</taxon>
        <taxon>Lamiales</taxon>
        <taxon>Lamiaceae</taxon>
        <taxon>Nepetoideae</taxon>
        <taxon>Mentheae</taxon>
        <taxon>Salviinae</taxon>
        <taxon>Salvia</taxon>
        <taxon>Salvia subgen. Calosphace</taxon>
        <taxon>core Calosphace</taxon>
    </lineage>
</organism>
<feature type="active site" evidence="12">
    <location>
        <position position="489"/>
    </location>
</feature>
<dbReference type="AlphaFoldDB" id="A0A8X8YDA6"/>
<keyword evidence="9 13" id="KW-0063">Aspartyl esterase</keyword>
<comment type="similarity">
    <text evidence="4">In the C-terminal section; belongs to the pectinesterase family.</text>
</comment>
<evidence type="ECO:0000256" key="1">
    <source>
        <dbReference type="ARBA" id="ARBA00004191"/>
    </source>
</evidence>
<dbReference type="InterPro" id="IPR011050">
    <property type="entry name" value="Pectin_lyase_fold/virulence"/>
</dbReference>
<dbReference type="InterPro" id="IPR012334">
    <property type="entry name" value="Pectin_lyas_fold"/>
</dbReference>
<evidence type="ECO:0000259" key="14">
    <source>
        <dbReference type="SMART" id="SM00856"/>
    </source>
</evidence>
<dbReference type="FunFam" id="2.160.20.10:FF:000029">
    <property type="entry name" value="Pectinesterase 4"/>
    <property type="match status" value="1"/>
</dbReference>
<dbReference type="SUPFAM" id="SSF51126">
    <property type="entry name" value="Pectin lyase-like"/>
    <property type="match status" value="1"/>
</dbReference>
<evidence type="ECO:0000313" key="16">
    <source>
        <dbReference type="Proteomes" id="UP000298416"/>
    </source>
</evidence>
<comment type="pathway">
    <text evidence="2 13">Glycan metabolism; pectin degradation; 2-dehydro-3-deoxy-D-gluconate from pectin: step 1/5.</text>
</comment>
<dbReference type="FunFam" id="1.20.140.40:FF:000024">
    <property type="entry name" value="Pectinesterase"/>
    <property type="match status" value="1"/>
</dbReference>
<evidence type="ECO:0000256" key="2">
    <source>
        <dbReference type="ARBA" id="ARBA00005184"/>
    </source>
</evidence>
<evidence type="ECO:0000256" key="9">
    <source>
        <dbReference type="ARBA" id="ARBA00023085"/>
    </source>
</evidence>
<comment type="catalytic activity">
    <reaction evidence="11 13">
        <text>[(1-&gt;4)-alpha-D-galacturonosyl methyl ester](n) + n H2O = [(1-&gt;4)-alpha-D-galacturonosyl](n) + n methanol + n H(+)</text>
        <dbReference type="Rhea" id="RHEA:22380"/>
        <dbReference type="Rhea" id="RHEA-COMP:14570"/>
        <dbReference type="Rhea" id="RHEA-COMP:14573"/>
        <dbReference type="ChEBI" id="CHEBI:15377"/>
        <dbReference type="ChEBI" id="CHEBI:15378"/>
        <dbReference type="ChEBI" id="CHEBI:17790"/>
        <dbReference type="ChEBI" id="CHEBI:140522"/>
        <dbReference type="ChEBI" id="CHEBI:140523"/>
        <dbReference type="EC" id="3.1.1.11"/>
    </reaction>
</comment>
<dbReference type="InterPro" id="IPR000070">
    <property type="entry name" value="Pectinesterase_cat"/>
</dbReference>
<reference evidence="15" key="1">
    <citation type="submission" date="2018-01" db="EMBL/GenBank/DDBJ databases">
        <authorList>
            <person name="Mao J.F."/>
        </authorList>
    </citation>
    <scope>NUCLEOTIDE SEQUENCE</scope>
    <source>
        <strain evidence="15">Huo1</strain>
        <tissue evidence="15">Leaf</tissue>
    </source>
</reference>
<dbReference type="SUPFAM" id="SSF101148">
    <property type="entry name" value="Plant invertase/pectin methylesterase inhibitor"/>
    <property type="match status" value="1"/>
</dbReference>
<evidence type="ECO:0000256" key="8">
    <source>
        <dbReference type="ARBA" id="ARBA00022801"/>
    </source>
</evidence>
<dbReference type="InterPro" id="IPR035513">
    <property type="entry name" value="Invertase/methylesterase_inhib"/>
</dbReference>
<evidence type="ECO:0000256" key="7">
    <source>
        <dbReference type="ARBA" id="ARBA00022525"/>
    </source>
</evidence>
<evidence type="ECO:0000256" key="5">
    <source>
        <dbReference type="ARBA" id="ARBA00013229"/>
    </source>
</evidence>
<proteinExistence type="inferred from homology"/>
<dbReference type="InterPro" id="IPR033131">
    <property type="entry name" value="Pectinesterase_Asp_AS"/>
</dbReference>
<comment type="caution">
    <text evidence="15">The sequence shown here is derived from an EMBL/GenBank/DDBJ whole genome shotgun (WGS) entry which is preliminary data.</text>
</comment>
<dbReference type="PROSITE" id="PS00503">
    <property type="entry name" value="PECTINESTERASE_2"/>
    <property type="match status" value="1"/>
</dbReference>
<name>A0A8X8YDA6_SALSN</name>
<dbReference type="SMART" id="SM00856">
    <property type="entry name" value="PMEI"/>
    <property type="match status" value="1"/>
</dbReference>
<reference evidence="15" key="2">
    <citation type="submission" date="2020-08" db="EMBL/GenBank/DDBJ databases">
        <title>Plant Genome Project.</title>
        <authorList>
            <person name="Zhang R.-G."/>
        </authorList>
    </citation>
    <scope>NUCLEOTIDE SEQUENCE</scope>
    <source>
        <strain evidence="15">Huo1</strain>
        <tissue evidence="15">Leaf</tissue>
    </source>
</reference>
<evidence type="ECO:0000256" key="3">
    <source>
        <dbReference type="ARBA" id="ARBA00006027"/>
    </source>
</evidence>
<dbReference type="InterPro" id="IPR006501">
    <property type="entry name" value="Pectinesterase_inhib_dom"/>
</dbReference>
<dbReference type="Gene3D" id="1.20.140.40">
    <property type="entry name" value="Invertase/pectin methylesterase inhibitor family protein"/>
    <property type="match status" value="1"/>
</dbReference>
<evidence type="ECO:0000256" key="13">
    <source>
        <dbReference type="RuleBase" id="RU000589"/>
    </source>
</evidence>
<keyword evidence="10" id="KW-0961">Cell wall biogenesis/degradation</keyword>
<dbReference type="EC" id="3.1.1.11" evidence="5 13"/>
<dbReference type="EMBL" id="PNBA02000004">
    <property type="protein sequence ID" value="KAG6428527.1"/>
    <property type="molecule type" value="Genomic_DNA"/>
</dbReference>
<dbReference type="PANTHER" id="PTHR31707">
    <property type="entry name" value="PECTINESTERASE"/>
    <property type="match status" value="1"/>
</dbReference>
<sequence length="650" mass="68182">MDTSSLATLCSSTGSSRGCRSAGVVSYSMLGSCRGCSSAGTMLGSCRGCSSAGTMLGSGRGFSSAGTMLGSCRGCSSAGTMLGSGRGFSSAGTMLGSGRGFSLAGTMLGSCRETLNSTSLLNLCIIPMESQKCIILWVLLISNLSIVCFGKDATSDEKVRTQCGFTRYPTLCAQTLTGLGSSVDLLSVLVNSTMSQTNLPNSNFEVLSSHFISPQAQQARIAIDYCHDLMSMSRKRLNQALDALKKSPEKHKDDIQTWLSAALTFQQTCKDSVEAHADSNLYVEEIRKKMDFLSELGSNPLALANRIVGKSPAPGRRLLGGENFPRWVSAGDRRLLQSTAIKANAVVAKDGSGHYTTVSAAIAAAGGGRFVIYVKAGTYNEKINTNKDGITLIGDGKYSTIITSAGSVGKGGSSLRGSATFTITGDGFIARDIGFQNTAGPGAEQAVALTIASDRSVLYRCSIAGYQDTLYALSLRQFYRECDIYGTVDFIFGNAAAVFQSCGIYLRRPRGGGAYNVILANGRSDPGQNTGFSVQNCRITGAADFSSAQKSYLGRPWKSYSRAVVMQSNIDRAIASRGWVEWPGAGGGTYKSLYFAEYANMGGGAATSGRVGWAGFKVMGAAEAGKFTVANFIGGNSWLPSTGVTFVSGL</sequence>
<dbReference type="Proteomes" id="UP000298416">
    <property type="component" value="Unassembled WGS sequence"/>
</dbReference>
<accession>A0A8X8YDA6</accession>
<comment type="similarity">
    <text evidence="3">In the N-terminal section; belongs to the PMEI family.</text>
</comment>
<dbReference type="NCBIfam" id="TIGR01614">
    <property type="entry name" value="PME_inhib"/>
    <property type="match status" value="1"/>
</dbReference>
<evidence type="ECO:0000256" key="12">
    <source>
        <dbReference type="PROSITE-ProRule" id="PRU10040"/>
    </source>
</evidence>
<keyword evidence="6" id="KW-0134">Cell wall</keyword>
<feature type="domain" description="Pectinesterase inhibitor" evidence="14">
    <location>
        <begin position="154"/>
        <end position="303"/>
    </location>
</feature>
<dbReference type="Pfam" id="PF04043">
    <property type="entry name" value="PMEI"/>
    <property type="match status" value="1"/>
</dbReference>
<dbReference type="CDD" id="cd15798">
    <property type="entry name" value="PMEI-like_3"/>
    <property type="match status" value="1"/>
</dbReference>
<gene>
    <name evidence="15" type="ORF">SASPL_112779</name>
</gene>
<evidence type="ECO:0000313" key="15">
    <source>
        <dbReference type="EMBL" id="KAG6428527.1"/>
    </source>
</evidence>
<evidence type="ECO:0000256" key="4">
    <source>
        <dbReference type="ARBA" id="ARBA00007786"/>
    </source>
</evidence>
<dbReference type="Gene3D" id="2.160.20.10">
    <property type="entry name" value="Single-stranded right-handed beta-helix, Pectin lyase-like"/>
    <property type="match status" value="1"/>
</dbReference>
<dbReference type="Pfam" id="PF01095">
    <property type="entry name" value="Pectinesterase"/>
    <property type="match status" value="1"/>
</dbReference>
<dbReference type="GO" id="GO:0045490">
    <property type="term" value="P:pectin catabolic process"/>
    <property type="evidence" value="ECO:0007669"/>
    <property type="project" value="UniProtKB-UniRule"/>
</dbReference>
<dbReference type="GO" id="GO:0030599">
    <property type="term" value="F:pectinesterase activity"/>
    <property type="evidence" value="ECO:0007669"/>
    <property type="project" value="UniProtKB-UniRule"/>
</dbReference>
<protein>
    <recommendedName>
        <fullName evidence="5 13">Pectinesterase</fullName>
        <ecNumber evidence="5 13">3.1.1.11</ecNumber>
    </recommendedName>
</protein>
<evidence type="ECO:0000256" key="10">
    <source>
        <dbReference type="ARBA" id="ARBA00023316"/>
    </source>
</evidence>
<keyword evidence="7" id="KW-0964">Secreted</keyword>
<keyword evidence="16" id="KW-1185">Reference proteome</keyword>
<dbReference type="GO" id="GO:0042545">
    <property type="term" value="P:cell wall modification"/>
    <property type="evidence" value="ECO:0007669"/>
    <property type="project" value="UniProtKB-UniRule"/>
</dbReference>